<accession>A0ABN7UH21</accession>
<proteinExistence type="predicted"/>
<feature type="region of interest" description="Disordered" evidence="1">
    <location>
        <begin position="66"/>
        <end position="92"/>
    </location>
</feature>
<feature type="compositionally biased region" description="Basic and acidic residues" evidence="1">
    <location>
        <begin position="72"/>
        <end position="92"/>
    </location>
</feature>
<evidence type="ECO:0000313" key="2">
    <source>
        <dbReference type="EMBL" id="CAG8595094.1"/>
    </source>
</evidence>
<keyword evidence="3" id="KW-1185">Reference proteome</keyword>
<dbReference type="EMBL" id="CAJVQB010003023">
    <property type="protein sequence ID" value="CAG8595094.1"/>
    <property type="molecule type" value="Genomic_DNA"/>
</dbReference>
<name>A0ABN7UH21_GIGMA</name>
<evidence type="ECO:0000313" key="3">
    <source>
        <dbReference type="Proteomes" id="UP000789901"/>
    </source>
</evidence>
<reference evidence="2 3" key="1">
    <citation type="submission" date="2021-06" db="EMBL/GenBank/DDBJ databases">
        <authorList>
            <person name="Kallberg Y."/>
            <person name="Tangrot J."/>
            <person name="Rosling A."/>
        </authorList>
    </citation>
    <scope>NUCLEOTIDE SEQUENCE [LARGE SCALE GENOMIC DNA]</scope>
    <source>
        <strain evidence="2 3">120-4 pot B 10/14</strain>
    </source>
</reference>
<dbReference type="Proteomes" id="UP000789901">
    <property type="component" value="Unassembled WGS sequence"/>
</dbReference>
<organism evidence="2 3">
    <name type="scientific">Gigaspora margarita</name>
    <dbReference type="NCBI Taxonomy" id="4874"/>
    <lineage>
        <taxon>Eukaryota</taxon>
        <taxon>Fungi</taxon>
        <taxon>Fungi incertae sedis</taxon>
        <taxon>Mucoromycota</taxon>
        <taxon>Glomeromycotina</taxon>
        <taxon>Glomeromycetes</taxon>
        <taxon>Diversisporales</taxon>
        <taxon>Gigasporaceae</taxon>
        <taxon>Gigaspora</taxon>
    </lineage>
</organism>
<comment type="caution">
    <text evidence="2">The sequence shown here is derived from an EMBL/GenBank/DDBJ whole genome shotgun (WGS) entry which is preliminary data.</text>
</comment>
<protein>
    <submittedName>
        <fullName evidence="2">46114_t:CDS:1</fullName>
    </submittedName>
</protein>
<gene>
    <name evidence="2" type="ORF">GMARGA_LOCUS6599</name>
</gene>
<feature type="non-terminal residue" evidence="2">
    <location>
        <position position="92"/>
    </location>
</feature>
<evidence type="ECO:0000256" key="1">
    <source>
        <dbReference type="SAM" id="MobiDB-lite"/>
    </source>
</evidence>
<sequence length="92" mass="10727">MNSDIEDQVKPHIAKHKYTKDLSQTIKFKYFFSVGHPSQTFMNGDIVFTSAHLNLRIKDYLNEEIQSDNEDNNGKHKDLADVENSQKIEEQE</sequence>